<feature type="compositionally biased region" description="Polar residues" evidence="1">
    <location>
        <begin position="81"/>
        <end position="90"/>
    </location>
</feature>
<dbReference type="AlphaFoldDB" id="L9KLX9"/>
<evidence type="ECO:0000256" key="2">
    <source>
        <dbReference type="SAM" id="SignalP"/>
    </source>
</evidence>
<feature type="region of interest" description="Disordered" evidence="1">
    <location>
        <begin position="81"/>
        <end position="100"/>
    </location>
</feature>
<sequence length="100" mass="10858">MPEVAARAVCSALLSCSESTVLLLSLLCTQSFLLDEDYGDREYEVDVDKDAYDSETQMASLKETELQECTKMQTSIIADSSKGSEGNAISFSEDVKAVDS</sequence>
<accession>L9KLX9</accession>
<reference evidence="4" key="1">
    <citation type="submission" date="2012-07" db="EMBL/GenBank/DDBJ databases">
        <title>Genome of the Chinese tree shrew, a rising model animal genetically related to primates.</title>
        <authorList>
            <person name="Zhang G."/>
            <person name="Fan Y."/>
            <person name="Yao Y."/>
            <person name="Huang Z."/>
        </authorList>
    </citation>
    <scope>NUCLEOTIDE SEQUENCE [LARGE SCALE GENOMIC DNA]</scope>
</reference>
<organism evidence="3 4">
    <name type="scientific">Tupaia chinensis</name>
    <name type="common">Chinese tree shrew</name>
    <name type="synonym">Tupaia belangeri chinensis</name>
    <dbReference type="NCBI Taxonomy" id="246437"/>
    <lineage>
        <taxon>Eukaryota</taxon>
        <taxon>Metazoa</taxon>
        <taxon>Chordata</taxon>
        <taxon>Craniata</taxon>
        <taxon>Vertebrata</taxon>
        <taxon>Euteleostomi</taxon>
        <taxon>Mammalia</taxon>
        <taxon>Eutheria</taxon>
        <taxon>Euarchontoglires</taxon>
        <taxon>Scandentia</taxon>
        <taxon>Tupaiidae</taxon>
        <taxon>Tupaia</taxon>
    </lineage>
</organism>
<evidence type="ECO:0000256" key="1">
    <source>
        <dbReference type="SAM" id="MobiDB-lite"/>
    </source>
</evidence>
<keyword evidence="2" id="KW-0732">Signal</keyword>
<evidence type="ECO:0000313" key="3">
    <source>
        <dbReference type="EMBL" id="ELW63758.1"/>
    </source>
</evidence>
<dbReference type="Proteomes" id="UP000011518">
    <property type="component" value="Unassembled WGS sequence"/>
</dbReference>
<feature type="signal peptide" evidence="2">
    <location>
        <begin position="1"/>
        <end position="31"/>
    </location>
</feature>
<protein>
    <submittedName>
        <fullName evidence="3">Uncharacterized protein</fullName>
    </submittedName>
</protein>
<evidence type="ECO:0000313" key="4">
    <source>
        <dbReference type="Proteomes" id="UP000011518"/>
    </source>
</evidence>
<keyword evidence="4" id="KW-1185">Reference proteome</keyword>
<proteinExistence type="predicted"/>
<gene>
    <name evidence="3" type="ORF">TREES_T100014984</name>
</gene>
<reference evidence="4" key="2">
    <citation type="journal article" date="2013" name="Nat. Commun.">
        <title>Genome of the Chinese tree shrew.</title>
        <authorList>
            <person name="Fan Y."/>
            <person name="Huang Z.Y."/>
            <person name="Cao C.C."/>
            <person name="Chen C.S."/>
            <person name="Chen Y.X."/>
            <person name="Fan D.D."/>
            <person name="He J."/>
            <person name="Hou H.L."/>
            <person name="Hu L."/>
            <person name="Hu X.T."/>
            <person name="Jiang X.T."/>
            <person name="Lai R."/>
            <person name="Lang Y.S."/>
            <person name="Liang B."/>
            <person name="Liao S.G."/>
            <person name="Mu D."/>
            <person name="Ma Y.Y."/>
            <person name="Niu Y.Y."/>
            <person name="Sun X.Q."/>
            <person name="Xia J.Q."/>
            <person name="Xiao J."/>
            <person name="Xiong Z.Q."/>
            <person name="Xu L."/>
            <person name="Yang L."/>
            <person name="Zhang Y."/>
            <person name="Zhao W."/>
            <person name="Zhao X.D."/>
            <person name="Zheng Y.T."/>
            <person name="Zhou J.M."/>
            <person name="Zhu Y.B."/>
            <person name="Zhang G.J."/>
            <person name="Wang J."/>
            <person name="Yao Y.G."/>
        </authorList>
    </citation>
    <scope>NUCLEOTIDE SEQUENCE [LARGE SCALE GENOMIC DNA]</scope>
</reference>
<dbReference type="InParanoid" id="L9KLX9"/>
<dbReference type="STRING" id="246437.L9KLX9"/>
<dbReference type="EMBL" id="KB320763">
    <property type="protein sequence ID" value="ELW63758.1"/>
    <property type="molecule type" value="Genomic_DNA"/>
</dbReference>
<feature type="chain" id="PRO_5003999585" evidence="2">
    <location>
        <begin position="32"/>
        <end position="100"/>
    </location>
</feature>
<name>L9KLX9_TUPCH</name>